<evidence type="ECO:0000313" key="4">
    <source>
        <dbReference type="Proteomes" id="UP001500979"/>
    </source>
</evidence>
<gene>
    <name evidence="3" type="ORF">GCM10010470_15430</name>
</gene>
<name>A0ABN3V9Y3_9PSEU</name>
<protein>
    <submittedName>
        <fullName evidence="3">Uncharacterized protein</fullName>
    </submittedName>
</protein>
<dbReference type="Pfam" id="PF25587">
    <property type="entry name" value="Rv2743c"/>
    <property type="match status" value="1"/>
</dbReference>
<feature type="compositionally biased region" description="Pro residues" evidence="1">
    <location>
        <begin position="120"/>
        <end position="129"/>
    </location>
</feature>
<feature type="region of interest" description="Disordered" evidence="1">
    <location>
        <begin position="116"/>
        <end position="135"/>
    </location>
</feature>
<organism evidence="3 4">
    <name type="scientific">Saccharopolyspora taberi</name>
    <dbReference type="NCBI Taxonomy" id="60895"/>
    <lineage>
        <taxon>Bacteria</taxon>
        <taxon>Bacillati</taxon>
        <taxon>Actinomycetota</taxon>
        <taxon>Actinomycetes</taxon>
        <taxon>Pseudonocardiales</taxon>
        <taxon>Pseudonocardiaceae</taxon>
        <taxon>Saccharopolyspora</taxon>
    </lineage>
</organism>
<keyword evidence="4" id="KW-1185">Reference proteome</keyword>
<evidence type="ECO:0000256" key="2">
    <source>
        <dbReference type="SAM" id="Phobius"/>
    </source>
</evidence>
<keyword evidence="2" id="KW-0812">Transmembrane</keyword>
<proteinExistence type="predicted"/>
<dbReference type="EMBL" id="BAAAUX010000007">
    <property type="protein sequence ID" value="GAA2782351.1"/>
    <property type="molecule type" value="Genomic_DNA"/>
</dbReference>
<dbReference type="NCBIfam" id="NF047839">
    <property type="entry name" value="PspM_Rv2743c"/>
    <property type="match status" value="1"/>
</dbReference>
<feature type="compositionally biased region" description="Basic and acidic residues" evidence="1">
    <location>
        <begin position="272"/>
        <end position="288"/>
    </location>
</feature>
<feature type="region of interest" description="Disordered" evidence="1">
    <location>
        <begin position="260"/>
        <end position="288"/>
    </location>
</feature>
<sequence length="288" mass="29937">MKRGRNELAELGEAALEHLRGPGLSSVRRLVAKWRDPRARLIRQRNRARRATIGGAVTTGVLGVSSYGSYALDAMWSAGGAIGEVAQQGAVFGLGGLAVATGAATVGAGVRYRRLKRTPLPEPPPPSVELPPVGSQAREPMQRLRDAERGLHGALAQLASTGSGSEVADARATAEQTAVALRQVADRLQAVEAAMPHVAAADRDALTADVRRLRAELDEGVEGYGGLVAAAGRAVAASGAPEQKHLIQDATDRLAGLAEGLREMSGPGRVADLTDPRSVRREGPGQPA</sequence>
<evidence type="ECO:0000256" key="1">
    <source>
        <dbReference type="SAM" id="MobiDB-lite"/>
    </source>
</evidence>
<reference evidence="3 4" key="1">
    <citation type="journal article" date="2019" name="Int. J. Syst. Evol. Microbiol.">
        <title>The Global Catalogue of Microorganisms (GCM) 10K type strain sequencing project: providing services to taxonomists for standard genome sequencing and annotation.</title>
        <authorList>
            <consortium name="The Broad Institute Genomics Platform"/>
            <consortium name="The Broad Institute Genome Sequencing Center for Infectious Disease"/>
            <person name="Wu L."/>
            <person name="Ma J."/>
        </authorList>
    </citation>
    <scope>NUCLEOTIDE SEQUENCE [LARGE SCALE GENOMIC DNA]</scope>
    <source>
        <strain evidence="3 4">JCM 9383</strain>
    </source>
</reference>
<dbReference type="Proteomes" id="UP001500979">
    <property type="component" value="Unassembled WGS sequence"/>
</dbReference>
<feature type="transmembrane region" description="Helical" evidence="2">
    <location>
        <begin position="51"/>
        <end position="70"/>
    </location>
</feature>
<keyword evidence="2" id="KW-0472">Membrane</keyword>
<dbReference type="RefSeq" id="WP_344678759.1">
    <property type="nucleotide sequence ID" value="NZ_BAAAUX010000007.1"/>
</dbReference>
<feature type="transmembrane region" description="Helical" evidence="2">
    <location>
        <begin position="90"/>
        <end position="110"/>
    </location>
</feature>
<dbReference type="InterPro" id="IPR057952">
    <property type="entry name" value="Rv2743c-like"/>
</dbReference>
<comment type="caution">
    <text evidence="3">The sequence shown here is derived from an EMBL/GenBank/DDBJ whole genome shotgun (WGS) entry which is preliminary data.</text>
</comment>
<accession>A0ABN3V9Y3</accession>
<keyword evidence="2" id="KW-1133">Transmembrane helix</keyword>
<evidence type="ECO:0000313" key="3">
    <source>
        <dbReference type="EMBL" id="GAA2782351.1"/>
    </source>
</evidence>